<comment type="subcellular location">
    <subcellularLocation>
        <location evidence="1">Cell membrane</location>
        <topology evidence="1">Multi-pass membrane protein</topology>
    </subcellularLocation>
</comment>
<dbReference type="InterPro" id="IPR043458">
    <property type="entry name" value="GPR158/179"/>
</dbReference>
<dbReference type="RefSeq" id="XP_012940541.1">
    <property type="nucleotide sequence ID" value="XM_013085087.2"/>
</dbReference>
<feature type="signal peptide" evidence="10">
    <location>
        <begin position="1"/>
        <end position="22"/>
    </location>
</feature>
<proteinExistence type="inferred from homology"/>
<keyword evidence="12" id="KW-1185">Reference proteome</keyword>
<dbReference type="Proteomes" id="UP000694888">
    <property type="component" value="Unplaced"/>
</dbReference>
<reference evidence="13" key="1">
    <citation type="submission" date="2025-08" db="UniProtKB">
        <authorList>
            <consortium name="RefSeq"/>
        </authorList>
    </citation>
    <scope>IDENTIFICATION</scope>
</reference>
<evidence type="ECO:0000313" key="12">
    <source>
        <dbReference type="Proteomes" id="UP000694888"/>
    </source>
</evidence>
<organism evidence="12 13">
    <name type="scientific">Aplysia californica</name>
    <name type="common">California sea hare</name>
    <dbReference type="NCBI Taxonomy" id="6500"/>
    <lineage>
        <taxon>Eukaryota</taxon>
        <taxon>Metazoa</taxon>
        <taxon>Spiralia</taxon>
        <taxon>Lophotrochozoa</taxon>
        <taxon>Mollusca</taxon>
        <taxon>Gastropoda</taxon>
        <taxon>Heterobranchia</taxon>
        <taxon>Euthyneura</taxon>
        <taxon>Tectipleura</taxon>
        <taxon>Aplysiida</taxon>
        <taxon>Aplysioidea</taxon>
        <taxon>Aplysiidae</taxon>
        <taxon>Aplysia</taxon>
    </lineage>
</organism>
<keyword evidence="3" id="KW-0472">Membrane</keyword>
<keyword evidence="7" id="KW-0325">Glycoprotein</keyword>
<dbReference type="GeneID" id="101864077"/>
<evidence type="ECO:0000256" key="4">
    <source>
        <dbReference type="ARBA" id="ARBA00022729"/>
    </source>
</evidence>
<feature type="domain" description="GPR158/179 extracellular" evidence="11">
    <location>
        <begin position="276"/>
        <end position="377"/>
    </location>
</feature>
<evidence type="ECO:0000256" key="5">
    <source>
        <dbReference type="ARBA" id="ARBA00023040"/>
    </source>
</evidence>
<feature type="domain" description="GPR158/179 extracellular" evidence="11">
    <location>
        <begin position="843"/>
        <end position="939"/>
    </location>
</feature>
<name>A0ABM1A497_APLCA</name>
<dbReference type="InterPro" id="IPR054714">
    <property type="entry name" value="GPR158_179_extracellular"/>
</dbReference>
<evidence type="ECO:0000256" key="1">
    <source>
        <dbReference type="ARBA" id="ARBA00004651"/>
    </source>
</evidence>
<sequence length="1003" mass="115272">MFRVLFAIAVLAVWMSFIHVHGKGEFQWMGYDKFDLLNEKFSTVDGKNCISKSKDQLTLPTDAVSQLPYYNELLTRVWYRNRTALIHLHNMALNRAFFFSYVLQLKNSSDTYFKQPNWLYYYFSNIADVNANPNMINGSAVYFDNHCHYPNWFVTVPFNRTLPLFGPRTWRHDNYKDQGNILREPTRTVVKTVDAGAGRVTNYTNEGHKMNPWYSSWLPDVTGDKDSLTKFTYYIGIKMSNVTGQFNTDEYESFAFFGPSSPSAKESDPRSLPVQFTQPYFDCGGSNKWVVSAVSPVIDFMPRYSNYTHLRRQRVVGVIVKDIDFREVDFNACDVGKGNPGPSHLSGIHRCQRTTSCKHRNGFGFQRGGYVCVCKAGTHWPWYVNPPFLGEDIEQATEREYKESFKCQPTDYRLALPIVDTSNGLTVEGGAIPINSGGVDIDNLQRGRKKRSASNGNKTENGRSLLFKKRGEILRSGNRKKLKEPQQGSGERSVLVDQMRHDAARASGVKVTPREYTTKDIMELVEKLTIINENNCLKSKNGSLTKKEMERFRSIRDDYAEKNNVDTDIETDYENDLIAHTEYSEALIQEHREKNLTHLTVDALKESVIQLRSRHIERFHQQLKRPEGARSRKKRAAVFDQQSLDRMLRILRQKESVTARTCHHMPTHLLELPGDVGYGASTQFEPEGRTALRLSNFLSIYLQNVMSTENFGNLRGGGILHADLLFGEVLANVMGNFKIASAGLYFDRYKFENQDSSVRELFGPWAYRTRGSYFAMDTAGLRDSYLATDWFMRAKARFSTNFSGLKKYKSRTFVRSDPEGTSSIRHEYFPIVYKAAPYELGFWTRPFFRCDGNVDTWVMTYVAPFFGLDGLRTKLEFRGVATVDVPLNFLEINQCPQPFSVANAFKNTARCDYLSTNCAPQAGFPFMRGSYTCKCRLGFEYWHYDGKEWFEGSFVELEYVKKQNGNFSRFDHLYCRPASASNLQVSWVLTVTFMLTTPYLWTL</sequence>
<evidence type="ECO:0000256" key="8">
    <source>
        <dbReference type="ARBA" id="ARBA00023224"/>
    </source>
</evidence>
<dbReference type="Gene3D" id="3.30.450.20">
    <property type="entry name" value="PAS domain"/>
    <property type="match status" value="2"/>
</dbReference>
<keyword evidence="8" id="KW-0807">Transducer</keyword>
<dbReference type="PANTHER" id="PTHR32546:SF25">
    <property type="entry name" value="MIP05539P"/>
    <property type="match status" value="1"/>
</dbReference>
<keyword evidence="6" id="KW-0675">Receptor</keyword>
<evidence type="ECO:0000259" key="11">
    <source>
        <dbReference type="Pfam" id="PF22572"/>
    </source>
</evidence>
<comment type="similarity">
    <text evidence="2">Belongs to the G-protein coupled receptor 3 family.</text>
</comment>
<feature type="region of interest" description="Disordered" evidence="9">
    <location>
        <begin position="438"/>
        <end position="467"/>
    </location>
</feature>
<evidence type="ECO:0000256" key="6">
    <source>
        <dbReference type="ARBA" id="ARBA00023170"/>
    </source>
</evidence>
<evidence type="ECO:0000256" key="9">
    <source>
        <dbReference type="SAM" id="MobiDB-lite"/>
    </source>
</evidence>
<evidence type="ECO:0000256" key="2">
    <source>
        <dbReference type="ARBA" id="ARBA00007242"/>
    </source>
</evidence>
<keyword evidence="5" id="KW-0297">G-protein coupled receptor</keyword>
<feature type="chain" id="PRO_5046883109" evidence="10">
    <location>
        <begin position="23"/>
        <end position="1003"/>
    </location>
</feature>
<evidence type="ECO:0000256" key="3">
    <source>
        <dbReference type="ARBA" id="ARBA00022475"/>
    </source>
</evidence>
<evidence type="ECO:0000313" key="13">
    <source>
        <dbReference type="RefSeq" id="XP_012940541.1"/>
    </source>
</evidence>
<dbReference type="Pfam" id="PF22572">
    <property type="entry name" value="GPR158_179_EC"/>
    <property type="match status" value="2"/>
</dbReference>
<keyword evidence="4 10" id="KW-0732">Signal</keyword>
<dbReference type="PANTHER" id="PTHR32546">
    <property type="entry name" value="G-PROTEIN COUPLED RECEPTOR 158-RELATED"/>
    <property type="match status" value="1"/>
</dbReference>
<evidence type="ECO:0000256" key="7">
    <source>
        <dbReference type="ARBA" id="ARBA00023180"/>
    </source>
</evidence>
<keyword evidence="3" id="KW-1003">Cell membrane</keyword>
<protein>
    <submittedName>
        <fullName evidence="13">Uncharacterized protein LOC101864077</fullName>
    </submittedName>
</protein>
<gene>
    <name evidence="13" type="primary">LOC101864077</name>
</gene>
<evidence type="ECO:0000256" key="10">
    <source>
        <dbReference type="SAM" id="SignalP"/>
    </source>
</evidence>
<accession>A0ABM1A497</accession>